<dbReference type="Proteomes" id="UP000007148">
    <property type="component" value="Unassembled WGS sequence"/>
</dbReference>
<evidence type="ECO:0000313" key="4">
    <source>
        <dbReference type="Proteomes" id="UP000007148"/>
    </source>
</evidence>
<dbReference type="OMA" id="VEHERHH"/>
<feature type="coiled-coil region" evidence="1">
    <location>
        <begin position="806"/>
        <end position="833"/>
    </location>
</feature>
<feature type="compositionally biased region" description="Polar residues" evidence="2">
    <location>
        <begin position="46"/>
        <end position="60"/>
    </location>
</feature>
<feature type="region of interest" description="Disordered" evidence="2">
    <location>
        <begin position="482"/>
        <end position="510"/>
    </location>
</feature>
<proteinExistence type="predicted"/>
<reference evidence="3 4" key="1">
    <citation type="journal article" date="2011" name="PLoS Pathog.">
        <title>Endophytic Life Strategies Decoded by Genome and Transcriptome Analyses of the Mutualistic Root Symbiont Piriformospora indica.</title>
        <authorList>
            <person name="Zuccaro A."/>
            <person name="Lahrmann U."/>
            <person name="Guldener U."/>
            <person name="Langen G."/>
            <person name="Pfiffi S."/>
            <person name="Biedenkopf D."/>
            <person name="Wong P."/>
            <person name="Samans B."/>
            <person name="Grimm C."/>
            <person name="Basiewicz M."/>
            <person name="Murat C."/>
            <person name="Martin F."/>
            <person name="Kogel K.H."/>
        </authorList>
    </citation>
    <scope>NUCLEOTIDE SEQUENCE [LARGE SCALE GENOMIC DNA]</scope>
    <source>
        <strain evidence="3 4">DSM 11827</strain>
    </source>
</reference>
<organism evidence="3 4">
    <name type="scientific">Serendipita indica (strain DSM 11827)</name>
    <name type="common">Root endophyte fungus</name>
    <name type="synonym">Piriformospora indica</name>
    <dbReference type="NCBI Taxonomy" id="1109443"/>
    <lineage>
        <taxon>Eukaryota</taxon>
        <taxon>Fungi</taxon>
        <taxon>Dikarya</taxon>
        <taxon>Basidiomycota</taxon>
        <taxon>Agaricomycotina</taxon>
        <taxon>Agaricomycetes</taxon>
        <taxon>Sebacinales</taxon>
        <taxon>Serendipitaceae</taxon>
        <taxon>Serendipita</taxon>
    </lineage>
</organism>
<dbReference type="HOGENOM" id="CLU_306119_0_0_1"/>
<comment type="caution">
    <text evidence="3">The sequence shown here is derived from an EMBL/GenBank/DDBJ whole genome shotgun (WGS) entry which is preliminary data.</text>
</comment>
<feature type="coiled-coil region" evidence="1">
    <location>
        <begin position="190"/>
        <end position="224"/>
    </location>
</feature>
<dbReference type="STRING" id="1109443.G4TW02"/>
<accession>G4TW02</accession>
<feature type="compositionally biased region" description="Low complexity" evidence="2">
    <location>
        <begin position="62"/>
        <end position="79"/>
    </location>
</feature>
<feature type="compositionally biased region" description="Polar residues" evidence="2">
    <location>
        <begin position="1"/>
        <end position="20"/>
    </location>
</feature>
<dbReference type="OrthoDB" id="3217387at2759"/>
<feature type="compositionally biased region" description="Polar residues" evidence="2">
    <location>
        <begin position="91"/>
        <end position="100"/>
    </location>
</feature>
<feature type="region of interest" description="Disordered" evidence="2">
    <location>
        <begin position="1"/>
        <end position="107"/>
    </location>
</feature>
<feature type="region of interest" description="Disordered" evidence="2">
    <location>
        <begin position="915"/>
        <end position="948"/>
    </location>
</feature>
<keyword evidence="1" id="KW-0175">Coiled coil</keyword>
<dbReference type="EMBL" id="CAFZ01000460">
    <property type="protein sequence ID" value="CCA75495.1"/>
    <property type="molecule type" value="Genomic_DNA"/>
</dbReference>
<evidence type="ECO:0000256" key="2">
    <source>
        <dbReference type="SAM" id="MobiDB-lite"/>
    </source>
</evidence>
<keyword evidence="4" id="KW-1185">Reference proteome</keyword>
<name>G4TW02_SERID</name>
<dbReference type="AlphaFoldDB" id="G4TW02"/>
<sequence>MASIAATTSPGTSEVTSASSDPPGPSNKSEETSLYLPLSMRKQYVLASTQTDPPASSDQQEPAVASSSTTTTPLLAASLRRAGSRPLLRRQGSSARRTGPTTPPLHQLLLANGTLSTISILSSPALTSNGTSPRSSASLDSLVDDGSVTLSADEQIKPKELVTMLAEENEELYLDNLEFKELLDARQQALVRAQADLKESKASIAGLEKKLQRKQEKYQLAKSELYESYRRYDSVKYVSSIFCSSFKTHRLLAEEREKANEELRRRNDELLVLLEEMTRDKDVVSADKAQLLAEKEELLAEKDKLQKEKEQLQLEREQAQAESERLQSEKEELKTSHAKTVEELHAEVDALRANIKLIERKNAQMLDKNAFLTLQIDELETRLDERSSQMEGLEARNEELCDTIRLMQEREEELENKVEEARADFHEVQGVLEDLEAAYLQLKTTGRSNSYVPDDRSERASITSEDMDVAALEDAANAVNEHGEHVEHERHHRSNERPSSTVPEIDTSDPAAVAAQIKRLERLIDEYHDCISSLRHERAKLSDRALEIEDMERDLQGRLDKYREIQIDFRERENDFYAGCEIREKEFLDLSDEYEQWRLDCEVRELKVEEERIEVWRFRRELERRLERVIHREALVRKREGEVRWRLMCLDGAFANAEGCWRCIPQPPELFPPTPELDMKHIEDEVEEFAAEQELLRQEALRVAEETGNPPVQPECSLVPIRGLNREQAEERLRELVEDDVDERYLREELDAPFEFDTHEAVRRYIEEQEQYERDYRMDEFIDFQAEEPELQQAAAEFDEIVHAKVDELMRQADEKRRQVKEAKERKEIKEAREGEIPGVYDPALAKLNNDGLHGLGLVMNPEQAPESEDATHDPSALSSAFTFSCPKASTSTAGAETSSSTTHALATDVATYAREESQGADAVEGGAEELTTSWEDVTRDTEVPVQP</sequence>
<feature type="region of interest" description="Disordered" evidence="2">
    <location>
        <begin position="859"/>
        <end position="881"/>
    </location>
</feature>
<protein>
    <submittedName>
        <fullName evidence="3">Related to kinesin K39, putative-Leishmania infantum</fullName>
    </submittedName>
</protein>
<evidence type="ECO:0000256" key="1">
    <source>
        <dbReference type="SAM" id="Coils"/>
    </source>
</evidence>
<dbReference type="InParanoid" id="G4TW02"/>
<feature type="region of interest" description="Disordered" evidence="2">
    <location>
        <begin position="310"/>
        <end position="336"/>
    </location>
</feature>
<gene>
    <name evidence="3" type="ORF">PIIN_09478</name>
</gene>
<feature type="compositionally biased region" description="Basic and acidic residues" evidence="2">
    <location>
        <begin position="937"/>
        <end position="948"/>
    </location>
</feature>
<evidence type="ECO:0000313" key="3">
    <source>
        <dbReference type="EMBL" id="CCA75495.1"/>
    </source>
</evidence>